<evidence type="ECO:0000313" key="2">
    <source>
        <dbReference type="EMBL" id="KTD65715.1"/>
    </source>
</evidence>
<organism evidence="2 3">
    <name type="scientific">Legionella spiritensis</name>
    <dbReference type="NCBI Taxonomy" id="452"/>
    <lineage>
        <taxon>Bacteria</taxon>
        <taxon>Pseudomonadati</taxon>
        <taxon>Pseudomonadota</taxon>
        <taxon>Gammaproteobacteria</taxon>
        <taxon>Legionellales</taxon>
        <taxon>Legionellaceae</taxon>
        <taxon>Legionella</taxon>
    </lineage>
</organism>
<protein>
    <recommendedName>
        <fullName evidence="4">Tfp pilus assembly protein PilW</fullName>
    </recommendedName>
</protein>
<proteinExistence type="predicted"/>
<gene>
    <name evidence="2" type="ORF">Lspi_0427</name>
</gene>
<name>A0A0W0Z9V7_LEGSP</name>
<comment type="caution">
    <text evidence="2">The sequence shown here is derived from an EMBL/GenBank/DDBJ whole genome shotgun (WGS) entry which is preliminary data.</text>
</comment>
<keyword evidence="3" id="KW-1185">Reference proteome</keyword>
<reference evidence="2 3" key="1">
    <citation type="submission" date="2015-11" db="EMBL/GenBank/DDBJ databases">
        <title>Genomic analysis of 38 Legionella species identifies large and diverse effector repertoires.</title>
        <authorList>
            <person name="Burstein D."/>
            <person name="Amaro F."/>
            <person name="Zusman T."/>
            <person name="Lifshitz Z."/>
            <person name="Cohen O."/>
            <person name="Gilbert J.A."/>
            <person name="Pupko T."/>
            <person name="Shuman H.A."/>
            <person name="Segal G."/>
        </authorList>
    </citation>
    <scope>NUCLEOTIDE SEQUENCE [LARGE SCALE GENOMIC DNA]</scope>
    <source>
        <strain evidence="2 3">Mt.St.Helens-9</strain>
    </source>
</reference>
<keyword evidence="1" id="KW-0812">Transmembrane</keyword>
<keyword evidence="1" id="KW-0472">Membrane</keyword>
<feature type="transmembrane region" description="Helical" evidence="1">
    <location>
        <begin position="6"/>
        <end position="27"/>
    </location>
</feature>
<keyword evidence="1" id="KW-1133">Transmembrane helix</keyword>
<evidence type="ECO:0000256" key="1">
    <source>
        <dbReference type="SAM" id="Phobius"/>
    </source>
</evidence>
<evidence type="ECO:0008006" key="4">
    <source>
        <dbReference type="Google" id="ProtNLM"/>
    </source>
</evidence>
<dbReference type="STRING" id="452.Lspi_0427"/>
<dbReference type="OrthoDB" id="5652980at2"/>
<accession>A0A0W0Z9V7</accession>
<dbReference type="EMBL" id="LNYX01000005">
    <property type="protein sequence ID" value="KTD65715.1"/>
    <property type="molecule type" value="Genomic_DNA"/>
</dbReference>
<dbReference type="PATRIC" id="fig|452.5.peg.465"/>
<sequence>MRRVIGFSVVELMLSLLLASIIITALIQHYSSGKRQYLLSQNLLKKDYDLQMITDLLRYSIRQAGFTPCASLDWLRVRDGRDGFDPPLAISANADSHHALSIARMSEDFSRVVRVLSPTRLLVDADNSFRVNKPHIIADCFSAEIVIITHVQPVARQLEITINKPLYFAYTEPAYLGAWLEERFYVQKNSHGEPALFYQLDHPEELSNQIHSLNTQLLENRKGLMAHLVLGLVDRKPVALDAVVRVS</sequence>
<evidence type="ECO:0000313" key="3">
    <source>
        <dbReference type="Proteomes" id="UP000054877"/>
    </source>
</evidence>
<dbReference type="AlphaFoldDB" id="A0A0W0Z9V7"/>
<dbReference type="RefSeq" id="WP_058482368.1">
    <property type="nucleotide sequence ID" value="NZ_CAAAII010000003.1"/>
</dbReference>
<dbReference type="Proteomes" id="UP000054877">
    <property type="component" value="Unassembled WGS sequence"/>
</dbReference>